<dbReference type="AlphaFoldDB" id="A0A0X8NXS1"/>
<dbReference type="Gene3D" id="1.10.3790.10">
    <property type="entry name" value="NinB"/>
    <property type="match status" value="1"/>
</dbReference>
<evidence type="ECO:0000313" key="1">
    <source>
        <dbReference type="EMBL" id="AMG36268.1"/>
    </source>
</evidence>
<gene>
    <name evidence="1" type="ORF">AL504_09650</name>
</gene>
<dbReference type="Proteomes" id="UP000060602">
    <property type="component" value="Chromosome"/>
</dbReference>
<evidence type="ECO:0000313" key="2">
    <source>
        <dbReference type="Proteomes" id="UP000060602"/>
    </source>
</evidence>
<dbReference type="InterPro" id="IPR008711">
    <property type="entry name" value="Recombinase_NinB"/>
</dbReference>
<proteinExistence type="predicted"/>
<organism evidence="1 2">
    <name type="scientific">Alcaligenes xylosoxydans xylosoxydans</name>
    <name type="common">Achromobacter xylosoxidans</name>
    <dbReference type="NCBI Taxonomy" id="85698"/>
    <lineage>
        <taxon>Bacteria</taxon>
        <taxon>Pseudomonadati</taxon>
        <taxon>Pseudomonadota</taxon>
        <taxon>Betaproteobacteria</taxon>
        <taxon>Burkholderiales</taxon>
        <taxon>Alcaligenaceae</taxon>
        <taxon>Achromobacter</taxon>
    </lineage>
</organism>
<dbReference type="RefSeq" id="WP_061071942.1">
    <property type="nucleotide sequence ID" value="NZ_CP014060.2"/>
</dbReference>
<accession>A0A0X8NXS1</accession>
<name>A0A0X8NXS1_ALCXX</name>
<protein>
    <submittedName>
        <fullName evidence="1">Uncharacterized protein</fullName>
    </submittedName>
</protein>
<reference evidence="2" key="1">
    <citation type="submission" date="2015-12" db="EMBL/GenBank/DDBJ databases">
        <title>FDA dAtabase for Regulatory Grade micrObial Sequences (FDA-ARGOS): Supporting development and validation of Infectious Disease Dx tests.</title>
        <authorList>
            <person name="Case J."/>
            <person name="Tallon L."/>
            <person name="Sadzewicz L."/>
            <person name="Sengamalay N."/>
            <person name="Ott S."/>
            <person name="Godinez A."/>
            <person name="Nagaraj S."/>
            <person name="Nadendla S."/>
            <person name="Sichtig H."/>
        </authorList>
    </citation>
    <scope>NUCLEOTIDE SEQUENCE [LARGE SCALE GENOMIC DNA]</scope>
    <source>
        <strain evidence="2">FDAARGOS_147</strain>
    </source>
</reference>
<dbReference type="InterPro" id="IPR036619">
    <property type="entry name" value="NinB_sf"/>
</dbReference>
<dbReference type="SUPFAM" id="SSF103370">
    <property type="entry name" value="NinB"/>
    <property type="match status" value="1"/>
</dbReference>
<dbReference type="Pfam" id="PF05772">
    <property type="entry name" value="NinB"/>
    <property type="match status" value="1"/>
</dbReference>
<dbReference type="EMBL" id="CP014060">
    <property type="protein sequence ID" value="AMG36268.1"/>
    <property type="molecule type" value="Genomic_DNA"/>
</dbReference>
<sequence length="152" mass="17409">MRQRLLNPKKFILLGPSQQEAAQAFLASLPLDAEHPYEVLVRERQKPRTRAQNAFSHAWYGEIAEALPEDDALGWKCYCKLHHGVPILRAEDEEFRAAYDGSIKPLPYEKKLIAMRVFPVTSRMNTRQLTKYADAVRDDFAARGVILEVRGD</sequence>